<dbReference type="AlphaFoldDB" id="A0A1M7TCI7"/>
<dbReference type="PANTHER" id="PTHR38095:SF2">
    <property type="entry name" value="ANAEROBIC DIMETHYL SULFOXIDE REDUCTASE CHAIN C"/>
    <property type="match status" value="1"/>
</dbReference>
<keyword evidence="3" id="KW-1185">Reference proteome</keyword>
<name>A0A1M7TCI7_9BACT</name>
<feature type="transmembrane region" description="Helical" evidence="1">
    <location>
        <begin position="39"/>
        <end position="61"/>
    </location>
</feature>
<evidence type="ECO:0000313" key="3">
    <source>
        <dbReference type="Proteomes" id="UP000186469"/>
    </source>
</evidence>
<dbReference type="OrthoDB" id="4394845at2"/>
<evidence type="ECO:0000313" key="2">
    <source>
        <dbReference type="EMBL" id="SHN68479.1"/>
    </source>
</evidence>
<dbReference type="GO" id="GO:0019645">
    <property type="term" value="P:anaerobic electron transport chain"/>
    <property type="evidence" value="ECO:0007669"/>
    <property type="project" value="InterPro"/>
</dbReference>
<protein>
    <submittedName>
        <fullName evidence="2">DMSO reductase anchor subunit</fullName>
    </submittedName>
</protein>
<dbReference type="GO" id="GO:0009389">
    <property type="term" value="F:dimethyl sulfoxide reductase activity"/>
    <property type="evidence" value="ECO:0007669"/>
    <property type="project" value="TreeGrafter"/>
</dbReference>
<keyword evidence="1" id="KW-1133">Transmembrane helix</keyword>
<sequence>MITVQWSLVVFTVLIQLSAGLALLIWLTGLKKFPKTEKVAWIITFLSGVIGFGGAVLHLTMLAHAPYALTQVGHAWLSREILGVSIFGLLVLLRVLNILKAGLNPLIALAGLGLILVVSQVYRVDVVPFWNTIGTEIGFFGTALALGGAVLAMLSNCNPEIAESSTPFISKWLCAIGLFMSCCLVLFGLHNMMNTIAPELIADTTTLIIQLAVAHTLIAGLGCALLFGNKNHTPVIALFAFLVILGGEVIGRILFYLANIRIGI</sequence>
<dbReference type="PANTHER" id="PTHR38095">
    <property type="entry name" value="ANAEROBIC DIMETHYL SULFOXIDE REDUCTASE CHAIN YNFH"/>
    <property type="match status" value="1"/>
</dbReference>
<feature type="transmembrane region" description="Helical" evidence="1">
    <location>
        <begin position="207"/>
        <end position="228"/>
    </location>
</feature>
<dbReference type="InterPro" id="IPR007059">
    <property type="entry name" value="DmsC"/>
</dbReference>
<reference evidence="2 3" key="1">
    <citation type="submission" date="2016-12" db="EMBL/GenBank/DDBJ databases">
        <authorList>
            <person name="Song W.-J."/>
            <person name="Kurnit D.M."/>
        </authorList>
    </citation>
    <scope>NUCLEOTIDE SEQUENCE [LARGE SCALE GENOMIC DNA]</scope>
    <source>
        <strain evidence="2 3">DSM 11393</strain>
    </source>
</reference>
<proteinExistence type="predicted"/>
<evidence type="ECO:0000256" key="1">
    <source>
        <dbReference type="SAM" id="Phobius"/>
    </source>
</evidence>
<feature type="transmembrane region" description="Helical" evidence="1">
    <location>
        <begin position="168"/>
        <end position="187"/>
    </location>
</feature>
<dbReference type="Pfam" id="PF04976">
    <property type="entry name" value="DmsC"/>
    <property type="match status" value="1"/>
</dbReference>
<gene>
    <name evidence="2" type="ORF">SAMN02745728_01835</name>
</gene>
<organism evidence="2 3">
    <name type="scientific">Desulfovibrio litoralis DSM 11393</name>
    <dbReference type="NCBI Taxonomy" id="1121455"/>
    <lineage>
        <taxon>Bacteria</taxon>
        <taxon>Pseudomonadati</taxon>
        <taxon>Thermodesulfobacteriota</taxon>
        <taxon>Desulfovibrionia</taxon>
        <taxon>Desulfovibrionales</taxon>
        <taxon>Desulfovibrionaceae</taxon>
        <taxon>Desulfovibrio</taxon>
    </lineage>
</organism>
<dbReference type="RefSeq" id="WP_072697523.1">
    <property type="nucleotide sequence ID" value="NZ_FRDI01000010.1"/>
</dbReference>
<dbReference type="GO" id="GO:0009390">
    <property type="term" value="C:dimethyl sulfoxide reductase complex"/>
    <property type="evidence" value="ECO:0007669"/>
    <property type="project" value="TreeGrafter"/>
</dbReference>
<feature type="transmembrane region" description="Helical" evidence="1">
    <location>
        <begin position="81"/>
        <end position="99"/>
    </location>
</feature>
<dbReference type="Proteomes" id="UP000186469">
    <property type="component" value="Unassembled WGS sequence"/>
</dbReference>
<feature type="transmembrane region" description="Helical" evidence="1">
    <location>
        <begin position="235"/>
        <end position="258"/>
    </location>
</feature>
<keyword evidence="1" id="KW-0812">Transmembrane</keyword>
<dbReference type="GO" id="GO:0005886">
    <property type="term" value="C:plasma membrane"/>
    <property type="evidence" value="ECO:0007669"/>
    <property type="project" value="TreeGrafter"/>
</dbReference>
<feature type="transmembrane region" description="Helical" evidence="1">
    <location>
        <begin position="6"/>
        <end position="27"/>
    </location>
</feature>
<feature type="transmembrane region" description="Helical" evidence="1">
    <location>
        <begin position="106"/>
        <end position="122"/>
    </location>
</feature>
<dbReference type="EMBL" id="FRDI01000010">
    <property type="protein sequence ID" value="SHN68479.1"/>
    <property type="molecule type" value="Genomic_DNA"/>
</dbReference>
<accession>A0A1M7TCI7</accession>
<dbReference type="STRING" id="1121455.SAMN02745728_01835"/>
<feature type="transmembrane region" description="Helical" evidence="1">
    <location>
        <begin position="137"/>
        <end position="156"/>
    </location>
</feature>
<keyword evidence="1" id="KW-0472">Membrane</keyword>